<proteinExistence type="predicted"/>
<protein>
    <submittedName>
        <fullName evidence="2">Uncharacterized protein</fullName>
    </submittedName>
</protein>
<feature type="region of interest" description="Disordered" evidence="1">
    <location>
        <begin position="32"/>
        <end position="58"/>
    </location>
</feature>
<dbReference type="PROSITE" id="PS51257">
    <property type="entry name" value="PROKAR_LIPOPROTEIN"/>
    <property type="match status" value="1"/>
</dbReference>
<organism evidence="2 3">
    <name type="scientific">Poritiphilus flavus</name>
    <dbReference type="NCBI Taxonomy" id="2697053"/>
    <lineage>
        <taxon>Bacteria</taxon>
        <taxon>Pseudomonadati</taxon>
        <taxon>Bacteroidota</taxon>
        <taxon>Flavobacteriia</taxon>
        <taxon>Flavobacteriales</taxon>
        <taxon>Flavobacteriaceae</taxon>
        <taxon>Poritiphilus</taxon>
    </lineage>
</organism>
<name>A0A6L9EFE3_9FLAO</name>
<dbReference type="RefSeq" id="WP_161436339.1">
    <property type="nucleotide sequence ID" value="NZ_WXYO01000006.1"/>
</dbReference>
<comment type="caution">
    <text evidence="2">The sequence shown here is derived from an EMBL/GenBank/DDBJ whole genome shotgun (WGS) entry which is preliminary data.</text>
</comment>
<accession>A0A6L9EFE3</accession>
<evidence type="ECO:0000313" key="3">
    <source>
        <dbReference type="Proteomes" id="UP000475249"/>
    </source>
</evidence>
<evidence type="ECO:0000256" key="1">
    <source>
        <dbReference type="SAM" id="MobiDB-lite"/>
    </source>
</evidence>
<sequence>MKNLQLSRSKRDLLFIAILLLSSIALIGCSTDEASSDPDSPDSEQPNGEEAGENVQGSDCPESVGFLFEESNGVVSIEFENSNFPEGWVLKNELSGFSGDGYMVWEGDQSLGNPGSGKVVFPIAIKTTGTYRFLWKSSFTQGNDGTEHNDSWLRFPDANDFFGKKADGSVVYPEGSGKEPNPAGASSDGWFKIYRSGNNNEFKWQASTSDHDAHNIYVTFSGEGVYLIEISGRSSFHGIDRLLLFKEDMAEGDALDAADTFSKKQVCD</sequence>
<keyword evidence="3" id="KW-1185">Reference proteome</keyword>
<dbReference type="AlphaFoldDB" id="A0A6L9EFE3"/>
<evidence type="ECO:0000313" key="2">
    <source>
        <dbReference type="EMBL" id="NAS13302.1"/>
    </source>
</evidence>
<reference evidence="2 3" key="1">
    <citation type="submission" date="2020-01" db="EMBL/GenBank/DDBJ databases">
        <title>Bacteria diversity of Porities sp.</title>
        <authorList>
            <person name="Wang G."/>
        </authorList>
    </citation>
    <scope>NUCLEOTIDE SEQUENCE [LARGE SCALE GENOMIC DNA]</scope>
    <source>
        <strain evidence="2 3">R33</strain>
    </source>
</reference>
<dbReference type="Proteomes" id="UP000475249">
    <property type="component" value="Unassembled WGS sequence"/>
</dbReference>
<gene>
    <name evidence="2" type="ORF">GTQ38_14890</name>
</gene>
<dbReference type="EMBL" id="WXYO01000006">
    <property type="protein sequence ID" value="NAS13302.1"/>
    <property type="molecule type" value="Genomic_DNA"/>
</dbReference>